<dbReference type="STRING" id="630626.EBL_c00350"/>
<keyword evidence="2" id="KW-1185">Reference proteome</keyword>
<dbReference type="KEGG" id="ebt:EBL_c00350"/>
<dbReference type="Proteomes" id="UP000001955">
    <property type="component" value="Chromosome"/>
</dbReference>
<dbReference type="HOGENOM" id="CLU_3103764_0_0_6"/>
<dbReference type="AlphaFoldDB" id="I2B3R8"/>
<organism evidence="1 2">
    <name type="scientific">Shimwellia blattae (strain ATCC 29907 / DSM 4481 / JCM 1650 / NBRC 105725 / CDC 9005-74)</name>
    <name type="common">Escherichia blattae</name>
    <dbReference type="NCBI Taxonomy" id="630626"/>
    <lineage>
        <taxon>Bacteria</taxon>
        <taxon>Pseudomonadati</taxon>
        <taxon>Pseudomonadota</taxon>
        <taxon>Gammaproteobacteria</taxon>
        <taxon>Enterobacterales</taxon>
        <taxon>Enterobacteriaceae</taxon>
        <taxon>Shimwellia</taxon>
    </lineage>
</organism>
<protein>
    <submittedName>
        <fullName evidence="1">Uncharacterized protein</fullName>
    </submittedName>
</protein>
<dbReference type="EMBL" id="CP001560">
    <property type="protein sequence ID" value="AFJ45172.1"/>
    <property type="molecule type" value="Genomic_DNA"/>
</dbReference>
<proteinExistence type="predicted"/>
<sequence>MLAGQYFWLITTRNFERRKPAGGEYYFHHLLLPSCYFPVNIHFINQPVSKN</sequence>
<evidence type="ECO:0000313" key="2">
    <source>
        <dbReference type="Proteomes" id="UP000001955"/>
    </source>
</evidence>
<reference evidence="1 2" key="1">
    <citation type="journal article" date="2012" name="J. Bacteriol.">
        <title>Complete genome sequence of the B12-producing Shimwellia blattae strain DSM 4481, isolated from a cockroach.</title>
        <authorList>
            <person name="Brzuszkiewicz E."/>
            <person name="Waschkowitz T."/>
            <person name="Wiezer A."/>
            <person name="Daniel R."/>
        </authorList>
    </citation>
    <scope>NUCLEOTIDE SEQUENCE [LARGE SCALE GENOMIC DNA]</scope>
    <source>
        <strain evidence="2">ATCC 29907 / DSM 4481 / JCM 1650 / NBRC 105725 / CDC 9005-74</strain>
    </source>
</reference>
<gene>
    <name evidence="1" type="ordered locus">EBL_c00350</name>
</gene>
<evidence type="ECO:0000313" key="1">
    <source>
        <dbReference type="EMBL" id="AFJ45172.1"/>
    </source>
</evidence>
<name>I2B3R8_SHIBC</name>
<accession>I2B3R8</accession>